<accession>A0A9D0Z8B9</accession>
<reference evidence="7" key="1">
    <citation type="submission" date="2020-10" db="EMBL/GenBank/DDBJ databases">
        <authorList>
            <person name="Gilroy R."/>
        </authorList>
    </citation>
    <scope>NUCLEOTIDE SEQUENCE</scope>
    <source>
        <strain evidence="7">ChiSxjej2B14-6234</strain>
    </source>
</reference>
<evidence type="ECO:0000256" key="3">
    <source>
        <dbReference type="ARBA" id="ARBA00022630"/>
    </source>
</evidence>
<name>A0A9D0Z8B9_9FIRM</name>
<sequence length="238" mass="26212">MFEIKIEKRWCDAVYARTSVRTFTAAPTDEQLDRLGEAARKFSWQGIRIRLFRGPGLRAPIRGTNVYAVILRRKSAPEELMGFYGEAFVLEAVSMGLGTCWLGASYYKGVVQTAVKPGPDELVGIVIALGQCAEQTFAPKRRALEDLTGLQPDALAALQPWQRAALDAARVAPSAMNQQPWRFSAQDGCVGILPRPSFLTRKYAPIDCGIAMLHLAVGAYSAGHEGVWRSVETGYTYR</sequence>
<keyword evidence="4" id="KW-0288">FMN</keyword>
<dbReference type="Pfam" id="PF14512">
    <property type="entry name" value="TM1586_NiRdase"/>
    <property type="match status" value="1"/>
</dbReference>
<dbReference type="Gene3D" id="3.40.109.30">
    <property type="entry name" value="putative nitroreductase (tm1586), domain 2"/>
    <property type="match status" value="1"/>
</dbReference>
<evidence type="ECO:0000256" key="5">
    <source>
        <dbReference type="ARBA" id="ARBA00023002"/>
    </source>
</evidence>
<evidence type="ECO:0000259" key="6">
    <source>
        <dbReference type="Pfam" id="PF14512"/>
    </source>
</evidence>
<keyword evidence="5" id="KW-0560">Oxidoreductase</keyword>
<evidence type="ECO:0000313" key="8">
    <source>
        <dbReference type="Proteomes" id="UP000886887"/>
    </source>
</evidence>
<protein>
    <recommendedName>
        <fullName evidence="6">Putative nitroreductase TM1586 domain-containing protein</fullName>
    </recommendedName>
</protein>
<evidence type="ECO:0000256" key="2">
    <source>
        <dbReference type="ARBA" id="ARBA00007118"/>
    </source>
</evidence>
<keyword evidence="3" id="KW-0285">Flavoprotein</keyword>
<dbReference type="Proteomes" id="UP000886887">
    <property type="component" value="Unassembled WGS sequence"/>
</dbReference>
<organism evidence="7 8">
    <name type="scientific">Candidatus Onthenecus intestinigallinarum</name>
    <dbReference type="NCBI Taxonomy" id="2840875"/>
    <lineage>
        <taxon>Bacteria</taxon>
        <taxon>Bacillati</taxon>
        <taxon>Bacillota</taxon>
        <taxon>Clostridia</taxon>
        <taxon>Eubacteriales</taxon>
        <taxon>Candidatus Onthenecus</taxon>
    </lineage>
</organism>
<dbReference type="GO" id="GO:0016491">
    <property type="term" value="F:oxidoreductase activity"/>
    <property type="evidence" value="ECO:0007669"/>
    <property type="project" value="UniProtKB-KW"/>
</dbReference>
<dbReference type="InterPro" id="IPR000415">
    <property type="entry name" value="Nitroreductase-like"/>
</dbReference>
<evidence type="ECO:0000256" key="4">
    <source>
        <dbReference type="ARBA" id="ARBA00022643"/>
    </source>
</evidence>
<evidence type="ECO:0000313" key="7">
    <source>
        <dbReference type="EMBL" id="HIQ70838.1"/>
    </source>
</evidence>
<comment type="similarity">
    <text evidence="2">Belongs to the nitroreductase family.</text>
</comment>
<dbReference type="InterPro" id="IPR029478">
    <property type="entry name" value="TM1586_NiRdase"/>
</dbReference>
<dbReference type="PANTHER" id="PTHR43673:SF2">
    <property type="entry name" value="NITROREDUCTASE"/>
    <property type="match status" value="1"/>
</dbReference>
<gene>
    <name evidence="7" type="ORF">IAB73_01310</name>
</gene>
<dbReference type="Gene3D" id="3.40.109.10">
    <property type="entry name" value="NADH Oxidase"/>
    <property type="match status" value="1"/>
</dbReference>
<dbReference type="AlphaFoldDB" id="A0A9D0Z8B9"/>
<reference evidence="7" key="2">
    <citation type="journal article" date="2021" name="PeerJ">
        <title>Extensive microbial diversity within the chicken gut microbiome revealed by metagenomics and culture.</title>
        <authorList>
            <person name="Gilroy R."/>
            <person name="Ravi A."/>
            <person name="Getino M."/>
            <person name="Pursley I."/>
            <person name="Horton D.L."/>
            <person name="Alikhan N.F."/>
            <person name="Baker D."/>
            <person name="Gharbi K."/>
            <person name="Hall N."/>
            <person name="Watson M."/>
            <person name="Adriaenssens E.M."/>
            <person name="Foster-Nyarko E."/>
            <person name="Jarju S."/>
            <person name="Secka A."/>
            <person name="Antonio M."/>
            <person name="Oren A."/>
            <person name="Chaudhuri R.R."/>
            <person name="La Ragione R."/>
            <person name="Hildebrand F."/>
            <person name="Pallen M.J."/>
        </authorList>
    </citation>
    <scope>NUCLEOTIDE SEQUENCE</scope>
    <source>
        <strain evidence="7">ChiSxjej2B14-6234</strain>
    </source>
</reference>
<feature type="domain" description="Putative nitroreductase TM1586" evidence="6">
    <location>
        <begin position="13"/>
        <end position="219"/>
    </location>
</feature>
<dbReference type="EMBL" id="DVFJ01000005">
    <property type="protein sequence ID" value="HIQ70838.1"/>
    <property type="molecule type" value="Genomic_DNA"/>
</dbReference>
<comment type="caution">
    <text evidence="7">The sequence shown here is derived from an EMBL/GenBank/DDBJ whole genome shotgun (WGS) entry which is preliminary data.</text>
</comment>
<proteinExistence type="inferred from homology"/>
<dbReference type="PANTHER" id="PTHR43673">
    <property type="entry name" value="NAD(P)H NITROREDUCTASE YDGI-RELATED"/>
    <property type="match status" value="1"/>
</dbReference>
<comment type="cofactor">
    <cofactor evidence="1">
        <name>FMN</name>
        <dbReference type="ChEBI" id="CHEBI:58210"/>
    </cofactor>
</comment>
<dbReference type="SUPFAM" id="SSF55469">
    <property type="entry name" value="FMN-dependent nitroreductase-like"/>
    <property type="match status" value="2"/>
</dbReference>
<evidence type="ECO:0000256" key="1">
    <source>
        <dbReference type="ARBA" id="ARBA00001917"/>
    </source>
</evidence>